<feature type="binding site" evidence="5">
    <location>
        <position position="302"/>
    </location>
    <ligand>
        <name>substrate</name>
    </ligand>
</feature>
<dbReference type="CDD" id="cd06828">
    <property type="entry name" value="PLPDE_III_DapDC"/>
    <property type="match status" value="1"/>
</dbReference>
<feature type="modified residue" description="N6-(pyridoxal phosphate)lysine" evidence="5">
    <location>
        <position position="49"/>
    </location>
</feature>
<protein>
    <recommendedName>
        <fullName evidence="5 6">Diaminopimelate decarboxylase</fullName>
        <shortName evidence="5">DAP decarboxylase</shortName>
        <shortName evidence="5">DAPDC</shortName>
        <ecNumber evidence="5 6">4.1.1.20</ecNumber>
    </recommendedName>
</protein>
<accession>A0ABY4HJ09</accession>
<dbReference type="EMBL" id="CP090145">
    <property type="protein sequence ID" value="UOX32804.1"/>
    <property type="molecule type" value="Genomic_DNA"/>
</dbReference>
<evidence type="ECO:0000256" key="4">
    <source>
        <dbReference type="ARBA" id="ARBA00023239"/>
    </source>
</evidence>
<evidence type="ECO:0000256" key="3">
    <source>
        <dbReference type="ARBA" id="ARBA00022898"/>
    </source>
</evidence>
<reference evidence="9" key="1">
    <citation type="submission" date="2021-12" db="EMBL/GenBank/DDBJ databases">
        <authorList>
            <person name="Cha I.-T."/>
            <person name="Lee K.-E."/>
            <person name="Park S.-J."/>
        </authorList>
    </citation>
    <scope>NUCLEOTIDE SEQUENCE</scope>
    <source>
        <strain evidence="9">YSM-43</strain>
    </source>
</reference>
<dbReference type="Pfam" id="PF02784">
    <property type="entry name" value="Orn_Arg_deC_N"/>
    <property type="match status" value="1"/>
</dbReference>
<dbReference type="PANTHER" id="PTHR43727:SF2">
    <property type="entry name" value="GROUP IV DECARBOXYLASE"/>
    <property type="match status" value="1"/>
</dbReference>
<evidence type="ECO:0000313" key="10">
    <source>
        <dbReference type="Proteomes" id="UP000830454"/>
    </source>
</evidence>
<evidence type="ECO:0000256" key="2">
    <source>
        <dbReference type="ARBA" id="ARBA00022793"/>
    </source>
</evidence>
<keyword evidence="2 5" id="KW-0210">Decarboxylase</keyword>
<evidence type="ECO:0000256" key="7">
    <source>
        <dbReference type="RuleBase" id="RU003738"/>
    </source>
</evidence>
<comment type="cofactor">
    <cofactor evidence="1 5 7">
        <name>pyridoxal 5'-phosphate</name>
        <dbReference type="ChEBI" id="CHEBI:597326"/>
    </cofactor>
</comment>
<feature type="binding site" evidence="5">
    <location>
        <position position="298"/>
    </location>
    <ligand>
        <name>substrate</name>
    </ligand>
</feature>
<comment type="catalytic activity">
    <reaction evidence="5 7">
        <text>meso-2,6-diaminopimelate + H(+) = L-lysine + CO2</text>
        <dbReference type="Rhea" id="RHEA:15101"/>
        <dbReference type="ChEBI" id="CHEBI:15378"/>
        <dbReference type="ChEBI" id="CHEBI:16526"/>
        <dbReference type="ChEBI" id="CHEBI:32551"/>
        <dbReference type="ChEBI" id="CHEBI:57791"/>
        <dbReference type="EC" id="4.1.1.20"/>
    </reaction>
</comment>
<feature type="binding site" evidence="5">
    <location>
        <position position="356"/>
    </location>
    <ligand>
        <name>pyridoxal 5'-phosphate</name>
        <dbReference type="ChEBI" id="CHEBI:597326"/>
    </ligand>
</feature>
<comment type="similarity">
    <text evidence="5">Belongs to the Orn/Lys/Arg decarboxylase class-II family. LysA subfamily.</text>
</comment>
<dbReference type="InterPro" id="IPR022653">
    <property type="entry name" value="De-COase2_pyr-phos_BS"/>
</dbReference>
<evidence type="ECO:0000256" key="6">
    <source>
        <dbReference type="NCBIfam" id="TIGR01048"/>
    </source>
</evidence>
<dbReference type="PRINTS" id="PR01179">
    <property type="entry name" value="ODADCRBXLASE"/>
</dbReference>
<dbReference type="InterPro" id="IPR022644">
    <property type="entry name" value="De-COase2_N"/>
</dbReference>
<comment type="caution">
    <text evidence="5">Lacks conserved residue(s) required for the propagation of feature annotation.</text>
</comment>
<evidence type="ECO:0000256" key="1">
    <source>
        <dbReference type="ARBA" id="ARBA00001933"/>
    </source>
</evidence>
<evidence type="ECO:0000259" key="8">
    <source>
        <dbReference type="Pfam" id="PF02784"/>
    </source>
</evidence>
<reference evidence="9" key="2">
    <citation type="submission" date="2022-04" db="EMBL/GenBank/DDBJ databases">
        <title>Complete Genome Sequence of Flavobacterium sediminilitoris YSM-43, Isolated from a Tidal Sediment.</title>
        <authorList>
            <person name="Lee P.A."/>
        </authorList>
    </citation>
    <scope>NUCLEOTIDE SEQUENCE</scope>
    <source>
        <strain evidence="9">YSM-43</strain>
    </source>
</reference>
<evidence type="ECO:0000313" key="9">
    <source>
        <dbReference type="EMBL" id="UOX32804.1"/>
    </source>
</evidence>
<comment type="function">
    <text evidence="5">Specifically catalyzes the decarboxylation of meso-diaminopimelate (meso-DAP) to L-lysine.</text>
</comment>
<feature type="binding site" evidence="5">
    <location>
        <position position="329"/>
    </location>
    <ligand>
        <name>substrate</name>
    </ligand>
</feature>
<dbReference type="EC" id="4.1.1.20" evidence="5 6"/>
<dbReference type="GO" id="GO:0008836">
    <property type="term" value="F:diaminopimelate decarboxylase activity"/>
    <property type="evidence" value="ECO:0007669"/>
    <property type="project" value="UniProtKB-EC"/>
</dbReference>
<dbReference type="Gene3D" id="2.40.37.10">
    <property type="entry name" value="Lyase, Ornithine Decarboxylase, Chain A, domain 1"/>
    <property type="match status" value="1"/>
</dbReference>
<keyword evidence="3 5" id="KW-0663">Pyridoxal phosphate</keyword>
<gene>
    <name evidence="5 9" type="primary">lysA</name>
    <name evidence="9" type="ORF">LXD69_12230</name>
</gene>
<evidence type="ECO:0000256" key="5">
    <source>
        <dbReference type="HAMAP-Rule" id="MF_02120"/>
    </source>
</evidence>
<dbReference type="InterPro" id="IPR000183">
    <property type="entry name" value="Orn/DAP/Arg_de-COase"/>
</dbReference>
<dbReference type="InterPro" id="IPR029066">
    <property type="entry name" value="PLP-binding_barrel"/>
</dbReference>
<dbReference type="Proteomes" id="UP000830454">
    <property type="component" value="Chromosome"/>
</dbReference>
<dbReference type="Gene3D" id="3.20.20.10">
    <property type="entry name" value="Alanine racemase"/>
    <property type="match status" value="1"/>
</dbReference>
<dbReference type="PROSITE" id="PS00878">
    <property type="entry name" value="ODR_DC_2_1"/>
    <property type="match status" value="1"/>
</dbReference>
<keyword evidence="5 7" id="KW-0457">Lysine biosynthesis</keyword>
<proteinExistence type="inferred from homology"/>
<name>A0ABY4HJ09_9FLAO</name>
<dbReference type="RefSeq" id="WP_045966742.1">
    <property type="nucleotide sequence ID" value="NZ_CP090145.1"/>
</dbReference>
<dbReference type="InterPro" id="IPR009006">
    <property type="entry name" value="Ala_racemase/Decarboxylase_C"/>
</dbReference>
<dbReference type="NCBIfam" id="TIGR01048">
    <property type="entry name" value="lysA"/>
    <property type="match status" value="1"/>
</dbReference>
<feature type="binding site" evidence="5">
    <location>
        <position position="356"/>
    </location>
    <ligand>
        <name>substrate</name>
    </ligand>
</feature>
<dbReference type="PANTHER" id="PTHR43727">
    <property type="entry name" value="DIAMINOPIMELATE DECARBOXYLASE"/>
    <property type="match status" value="1"/>
</dbReference>
<sequence>MKNQDLLQLVEEHSSPLYVYNAEKIESQYNRLTQAFSKVEQFKIHYAVKALSNLSVLKVLKNLGSGLDTVSFEEVMLGLHAGFDPSEIMYTPNGVSLEEIERVAELGVQINIDNLSILEQFGTKHPKTPVCVRINPHVMAGGNANISVGHIDSKFGISIHQLPHLLRIIENTKMNINGIHMHTGSDILDVDVFLYAAEILFETAKNFKELEFIDFGSGFKVPYKKGDIETNVEEFGKKLTKRFLAFEKEYGRPLTLAFEPGKFLVSEAGYFLAKVNVVKQTTSTVFAGIDSGFNHLIRPMLYGSQHHIENISNPKGKERYYSVVGYICETDTFANNRRISEIHEGDILSFHNAGAYCFSMASNYNSRVKPAEVLWLNGKGHLIRQRETFEDILRNQVEIDVFNENILV</sequence>
<dbReference type="SUPFAM" id="SSF50621">
    <property type="entry name" value="Alanine racemase C-terminal domain-like"/>
    <property type="match status" value="1"/>
</dbReference>
<comment type="pathway">
    <text evidence="5 7">Amino-acid biosynthesis; L-lysine biosynthesis via DAP pathway; L-lysine from DL-2,6-diaminopimelate: step 1/1.</text>
</comment>
<keyword evidence="5" id="KW-0028">Amino-acid biosynthesis</keyword>
<dbReference type="PRINTS" id="PR01181">
    <property type="entry name" value="DAPDCRBXLASE"/>
</dbReference>
<keyword evidence="4 5" id="KW-0456">Lyase</keyword>
<keyword evidence="10" id="KW-1185">Reference proteome</keyword>
<feature type="domain" description="Orn/DAP/Arg decarboxylase 2 N-terminal" evidence="8">
    <location>
        <begin position="23"/>
        <end position="266"/>
    </location>
</feature>
<feature type="binding site" evidence="5">
    <location>
        <position position="218"/>
    </location>
    <ligand>
        <name>pyridoxal 5'-phosphate</name>
        <dbReference type="ChEBI" id="CHEBI:597326"/>
    </ligand>
</feature>
<organism evidence="9 10">
    <name type="scientific">Flavobacterium sediminilitoris</name>
    <dbReference type="NCBI Taxonomy" id="2024526"/>
    <lineage>
        <taxon>Bacteria</taxon>
        <taxon>Pseudomonadati</taxon>
        <taxon>Bacteroidota</taxon>
        <taxon>Flavobacteriia</taxon>
        <taxon>Flavobacteriales</taxon>
        <taxon>Flavobacteriaceae</taxon>
        <taxon>Flavobacterium</taxon>
    </lineage>
</organism>
<dbReference type="HAMAP" id="MF_02120">
    <property type="entry name" value="LysA"/>
    <property type="match status" value="1"/>
</dbReference>
<comment type="subunit">
    <text evidence="5">Homodimer.</text>
</comment>
<dbReference type="InterPro" id="IPR002986">
    <property type="entry name" value="DAP_deCOOHase_LysA"/>
</dbReference>
<dbReference type="SUPFAM" id="SSF51419">
    <property type="entry name" value="PLP-binding barrel"/>
    <property type="match status" value="1"/>
</dbReference>